<evidence type="ECO:0000256" key="1">
    <source>
        <dbReference type="SAM" id="MobiDB-lite"/>
    </source>
</evidence>
<dbReference type="InterPro" id="IPR029063">
    <property type="entry name" value="SAM-dependent_MTases_sf"/>
</dbReference>
<dbReference type="PANTHER" id="PTHR42998">
    <property type="entry name" value="TYPE I RESTRICTION ENZYME HINDVIIP M PROTEIN-RELATED"/>
    <property type="match status" value="1"/>
</dbReference>
<reference evidence="3 4" key="1">
    <citation type="journal article" date="2016" name="Front. Microbiol.">
        <title>Comparative Genomics Analysis of Streptomyces Species Reveals Their Adaptation to the Marine Environment and Their Diversity at the Genomic Level.</title>
        <authorList>
            <person name="Tian X."/>
            <person name="Zhang Z."/>
            <person name="Yang T."/>
            <person name="Chen M."/>
            <person name="Li J."/>
            <person name="Chen F."/>
            <person name="Yang J."/>
            <person name="Li W."/>
            <person name="Zhang B."/>
            <person name="Zhang Z."/>
            <person name="Wu J."/>
            <person name="Zhang C."/>
            <person name="Long L."/>
            <person name="Xiao J."/>
        </authorList>
    </citation>
    <scope>NUCLEOTIDE SEQUENCE [LARGE SCALE GENOMIC DNA]</scope>
    <source>
        <strain evidence="3 4">SCSIO M10379</strain>
    </source>
</reference>
<protein>
    <recommendedName>
        <fullName evidence="2">DNA methylase adenine-specific domain-containing protein</fullName>
    </recommendedName>
</protein>
<dbReference type="SUPFAM" id="SSF53335">
    <property type="entry name" value="S-adenosyl-L-methionine-dependent methyltransferases"/>
    <property type="match status" value="1"/>
</dbReference>
<dbReference type="GO" id="GO:0008170">
    <property type="term" value="F:N-methyltransferase activity"/>
    <property type="evidence" value="ECO:0007669"/>
    <property type="project" value="InterPro"/>
</dbReference>
<gene>
    <name evidence="3" type="ORF">AN217_05485</name>
</gene>
<evidence type="ECO:0000259" key="2">
    <source>
        <dbReference type="Pfam" id="PF02384"/>
    </source>
</evidence>
<dbReference type="GO" id="GO:0003677">
    <property type="term" value="F:DNA binding"/>
    <property type="evidence" value="ECO:0007669"/>
    <property type="project" value="InterPro"/>
</dbReference>
<feature type="region of interest" description="Disordered" evidence="1">
    <location>
        <begin position="454"/>
        <end position="473"/>
    </location>
</feature>
<accession>A0A1E7K0H8</accession>
<feature type="domain" description="DNA methylase adenine-specific" evidence="2">
    <location>
        <begin position="123"/>
        <end position="364"/>
    </location>
</feature>
<dbReference type="PATRIC" id="fig|943816.4.peg.446"/>
<dbReference type="PANTHER" id="PTHR42998:SF1">
    <property type="entry name" value="TYPE I RESTRICTION ENZYME HINDI METHYLASE SUBUNIT"/>
    <property type="match status" value="1"/>
</dbReference>
<dbReference type="Pfam" id="PF02384">
    <property type="entry name" value="N6_Mtase"/>
    <property type="match status" value="1"/>
</dbReference>
<dbReference type="PRINTS" id="PR00507">
    <property type="entry name" value="N12N6MTFRASE"/>
</dbReference>
<dbReference type="AlphaFoldDB" id="A0A1E7K0H8"/>
<dbReference type="EMBL" id="LJGV01000022">
    <property type="protein sequence ID" value="OEU97410.1"/>
    <property type="molecule type" value="Genomic_DNA"/>
</dbReference>
<sequence length="627" mass="65914">MSDGAEVTAAAIARLAGVGRAAVSNWRRRYTDFPRPVGGTEASPAFSLADVESWLRDHGKLAEAPLREQVRRRLESAPEGHGPALVRAGEHLAGLRELLNTDPVAEARGALDRMMRETGPAAAFEQLLADYFEANPRQYSLTPEPTAALMARLAGPGEPVLDPACGSAELLAAAASGAADDSGGPGGSAGPVALYGQETDPLLARLAALRLTLRTAAAGRCAVDVRTEDALRTEPPADAPLVAAVLCHPPYNERNWGHDELAYDPRWAYGLPARTESELAWVQHALARLRPGGTAVLLLPPAVAARRTGRRVRAALLRKGALRALLALPPGAAAPHSLPLHLWVLRKPDGAADAASRLLLMDAAGGRTEGAEPPSWERTAADVLAAWRAHDAGESVPEQPGVCATLPVIDLLDEEVDLSPARHLLPSGTGTDAAALASVRAELESTLRRTLELTAADDPAPSDRRPAAPGSAALPEATVGELARTGALEVHLATADPVTTAPGDIVIPVQGRGAAYVVAEGEGGARLGKPLSLLRPDPAALDAWFVAGFLRSTANTRQASSYASSSSRIDVRRLRLPRLPLERQRAYGEHFRQLAEFEAALRRVGELGEEFVQGMFDGLADGTVPPA</sequence>
<evidence type="ECO:0000313" key="3">
    <source>
        <dbReference type="EMBL" id="OEU97410.1"/>
    </source>
</evidence>
<dbReference type="Proteomes" id="UP000175829">
    <property type="component" value="Unassembled WGS sequence"/>
</dbReference>
<name>A0A1E7K0H8_9ACTN</name>
<dbReference type="InterPro" id="IPR052916">
    <property type="entry name" value="Type-I_RE_MTase_Subunit"/>
</dbReference>
<dbReference type="RefSeq" id="WP_069990995.1">
    <property type="nucleotide sequence ID" value="NZ_LJGV01000022.1"/>
</dbReference>
<dbReference type="InterPro" id="IPR003356">
    <property type="entry name" value="DNA_methylase_A-5"/>
</dbReference>
<organism evidence="3 4">
    <name type="scientific">Streptomyces qinglanensis</name>
    <dbReference type="NCBI Taxonomy" id="943816"/>
    <lineage>
        <taxon>Bacteria</taxon>
        <taxon>Bacillati</taxon>
        <taxon>Actinomycetota</taxon>
        <taxon>Actinomycetes</taxon>
        <taxon>Kitasatosporales</taxon>
        <taxon>Streptomycetaceae</taxon>
        <taxon>Streptomyces</taxon>
    </lineage>
</organism>
<comment type="caution">
    <text evidence="3">The sequence shown here is derived from an EMBL/GenBank/DDBJ whole genome shotgun (WGS) entry which is preliminary data.</text>
</comment>
<evidence type="ECO:0000313" key="4">
    <source>
        <dbReference type="Proteomes" id="UP000175829"/>
    </source>
</evidence>
<proteinExistence type="predicted"/>
<dbReference type="Gene3D" id="3.40.50.150">
    <property type="entry name" value="Vaccinia Virus protein VP39"/>
    <property type="match status" value="1"/>
</dbReference>